<proteinExistence type="inferred from homology"/>
<evidence type="ECO:0000256" key="8">
    <source>
        <dbReference type="ARBA" id="ARBA00048428"/>
    </source>
</evidence>
<dbReference type="SUPFAM" id="SSF53335">
    <property type="entry name" value="S-adenosyl-L-methionine-dependent methyltransferases"/>
    <property type="match status" value="1"/>
</dbReference>
<comment type="catalytic activity">
    <reaction evidence="6">
        <text>arsenic triglutathione + [thioredoxin]-dithiol + S-adenosyl-L-methionine + 2 H2O = methylarsonous acid + [thioredoxin]-disulfide + 3 glutathione + S-adenosyl-L-homocysteine + H(+)</text>
        <dbReference type="Rhea" id="RHEA:69460"/>
        <dbReference type="Rhea" id="RHEA-COMP:10698"/>
        <dbReference type="Rhea" id="RHEA-COMP:10700"/>
        <dbReference type="ChEBI" id="CHEBI:15377"/>
        <dbReference type="ChEBI" id="CHEBI:15378"/>
        <dbReference type="ChEBI" id="CHEBI:17826"/>
        <dbReference type="ChEBI" id="CHEBI:29950"/>
        <dbReference type="ChEBI" id="CHEBI:50058"/>
        <dbReference type="ChEBI" id="CHEBI:57856"/>
        <dbReference type="ChEBI" id="CHEBI:57925"/>
        <dbReference type="ChEBI" id="CHEBI:59789"/>
        <dbReference type="ChEBI" id="CHEBI:183640"/>
        <dbReference type="EC" id="2.1.1.137"/>
    </reaction>
</comment>
<comment type="catalytic activity">
    <reaction evidence="7">
        <text>arsenic triglutathione + 2 [thioredoxin]-dithiol + 2 S-adenosyl-L-methionine + H2O = dimethylarsinous acid + 2 [thioredoxin]-disulfide + 3 glutathione + 2 S-adenosyl-L-homocysteine + 2 H(+)</text>
        <dbReference type="Rhea" id="RHEA:69464"/>
        <dbReference type="Rhea" id="RHEA-COMP:10698"/>
        <dbReference type="Rhea" id="RHEA-COMP:10700"/>
        <dbReference type="ChEBI" id="CHEBI:15377"/>
        <dbReference type="ChEBI" id="CHEBI:15378"/>
        <dbReference type="ChEBI" id="CHEBI:23808"/>
        <dbReference type="ChEBI" id="CHEBI:29950"/>
        <dbReference type="ChEBI" id="CHEBI:50058"/>
        <dbReference type="ChEBI" id="CHEBI:57856"/>
        <dbReference type="ChEBI" id="CHEBI:57925"/>
        <dbReference type="ChEBI" id="CHEBI:59789"/>
        <dbReference type="ChEBI" id="CHEBI:183640"/>
        <dbReference type="EC" id="2.1.1.137"/>
    </reaction>
</comment>
<dbReference type="InterPro" id="IPR025714">
    <property type="entry name" value="Methyltranfer_dom"/>
</dbReference>
<comment type="catalytic activity">
    <reaction evidence="8">
        <text>arsenic triglutathione + 3 [thioredoxin]-dithiol + 3 S-adenosyl-L-methionine = trimethylarsine + 3 [thioredoxin]-disulfide + 3 glutathione + 3 S-adenosyl-L-homocysteine + 3 H(+)</text>
        <dbReference type="Rhea" id="RHEA:69432"/>
        <dbReference type="Rhea" id="RHEA-COMP:10698"/>
        <dbReference type="Rhea" id="RHEA-COMP:10700"/>
        <dbReference type="ChEBI" id="CHEBI:15378"/>
        <dbReference type="ChEBI" id="CHEBI:27130"/>
        <dbReference type="ChEBI" id="CHEBI:29950"/>
        <dbReference type="ChEBI" id="CHEBI:50058"/>
        <dbReference type="ChEBI" id="CHEBI:57856"/>
        <dbReference type="ChEBI" id="CHEBI:57925"/>
        <dbReference type="ChEBI" id="CHEBI:59789"/>
        <dbReference type="ChEBI" id="CHEBI:183640"/>
        <dbReference type="EC" id="2.1.1.137"/>
    </reaction>
</comment>
<keyword evidence="11" id="KW-1185">Reference proteome</keyword>
<dbReference type="Proteomes" id="UP000730161">
    <property type="component" value="Unassembled WGS sequence"/>
</dbReference>
<dbReference type="PANTHER" id="PTHR43675">
    <property type="entry name" value="ARSENITE METHYLTRANSFERASE"/>
    <property type="match status" value="1"/>
</dbReference>
<dbReference type="AlphaFoldDB" id="A0A8J8B4W9"/>
<sequence length="273" mass="29412">MKEDDIRKNVRRRYGQIAREGSFGCGCSPGCCGGSEKGVPVSSAFGYSTEDLHTVPEGSDLGLGCGNPVALASLEEGEIVLDLGSGAGFDCFLASQRVGPTGRVIGVDMTHEMLEKARENATRGGYGNVEFRLGEIEHLPVADNSVDSVISNCVINLSTDKPQVFSEIFRVLRPGGRIMIADIVLTEPLPPYLKESALMYTSCVAGALLREEYLGEIEKAGFSEITIISESVFPLEHIISEPDLQEMTRDPGPSETMPAEAIVSIRVRAEKKK</sequence>
<comment type="similarity">
    <text evidence="3">Belongs to the methyltransferase superfamily. Arsenite methyltransferase family.</text>
</comment>
<dbReference type="Pfam" id="PF13847">
    <property type="entry name" value="Methyltransf_31"/>
    <property type="match status" value="1"/>
</dbReference>
<accession>A0A8J8B4W9</accession>
<evidence type="ECO:0000313" key="10">
    <source>
        <dbReference type="EMBL" id="MBR1368469.1"/>
    </source>
</evidence>
<reference evidence="10" key="1">
    <citation type="submission" date="2014-12" db="EMBL/GenBank/DDBJ databases">
        <authorList>
            <person name="Huang H.-H."/>
            <person name="Chen S.-C."/>
            <person name="Lai M.-C."/>
        </authorList>
    </citation>
    <scope>NUCLEOTIDE SEQUENCE</scope>
    <source>
        <strain evidence="10">K1F9705b</strain>
    </source>
</reference>
<evidence type="ECO:0000256" key="2">
    <source>
        <dbReference type="ARBA" id="ARBA00022691"/>
    </source>
</evidence>
<dbReference type="EC" id="2.1.1.137" evidence="4"/>
<keyword evidence="2" id="KW-0949">S-adenosyl-L-methionine</keyword>
<dbReference type="InterPro" id="IPR029063">
    <property type="entry name" value="SAM-dependent_MTases_sf"/>
</dbReference>
<dbReference type="RefSeq" id="WP_211530079.1">
    <property type="nucleotide sequence ID" value="NZ_JWHL01000002.1"/>
</dbReference>
<dbReference type="GO" id="GO:0030791">
    <property type="term" value="F:arsenite methyltransferase activity"/>
    <property type="evidence" value="ECO:0007669"/>
    <property type="project" value="UniProtKB-EC"/>
</dbReference>
<dbReference type="CDD" id="cd02440">
    <property type="entry name" value="AdoMet_MTases"/>
    <property type="match status" value="1"/>
</dbReference>
<comment type="caution">
    <text evidence="10">The sequence shown here is derived from an EMBL/GenBank/DDBJ whole genome shotgun (WGS) entry which is preliminary data.</text>
</comment>
<gene>
    <name evidence="10" type="ORF">RJ53_02695</name>
</gene>
<evidence type="ECO:0000313" key="11">
    <source>
        <dbReference type="Proteomes" id="UP000730161"/>
    </source>
</evidence>
<feature type="domain" description="Methyltransferase" evidence="9">
    <location>
        <begin position="75"/>
        <end position="221"/>
    </location>
</feature>
<dbReference type="OrthoDB" id="57427at2157"/>
<evidence type="ECO:0000256" key="1">
    <source>
        <dbReference type="ARBA" id="ARBA00022679"/>
    </source>
</evidence>
<dbReference type="PANTHER" id="PTHR43675:SF8">
    <property type="entry name" value="ARSENITE METHYLTRANSFERASE"/>
    <property type="match status" value="1"/>
</dbReference>
<dbReference type="InterPro" id="IPR026669">
    <property type="entry name" value="Arsenite_MeTrfase-like"/>
</dbReference>
<dbReference type="NCBIfam" id="NF008823">
    <property type="entry name" value="PRK11873.1"/>
    <property type="match status" value="1"/>
</dbReference>
<evidence type="ECO:0000256" key="4">
    <source>
        <dbReference type="ARBA" id="ARBA00034521"/>
    </source>
</evidence>
<evidence type="ECO:0000256" key="5">
    <source>
        <dbReference type="ARBA" id="ARBA00034545"/>
    </source>
</evidence>
<evidence type="ECO:0000256" key="6">
    <source>
        <dbReference type="ARBA" id="ARBA00047941"/>
    </source>
</evidence>
<keyword evidence="1" id="KW-0808">Transferase</keyword>
<evidence type="ECO:0000256" key="3">
    <source>
        <dbReference type="ARBA" id="ARBA00034487"/>
    </source>
</evidence>
<name>A0A8J8B4W9_9EURY</name>
<evidence type="ECO:0000256" key="7">
    <source>
        <dbReference type="ARBA" id="ARBA00047943"/>
    </source>
</evidence>
<evidence type="ECO:0000259" key="9">
    <source>
        <dbReference type="Pfam" id="PF13847"/>
    </source>
</evidence>
<protein>
    <recommendedName>
        <fullName evidence="5">Arsenite methyltransferase</fullName>
        <ecNumber evidence="4">2.1.1.137</ecNumber>
    </recommendedName>
</protein>
<dbReference type="Gene3D" id="3.40.50.150">
    <property type="entry name" value="Vaccinia Virus protein VP39"/>
    <property type="match status" value="1"/>
</dbReference>
<dbReference type="EMBL" id="JWHL01000002">
    <property type="protein sequence ID" value="MBR1368469.1"/>
    <property type="molecule type" value="Genomic_DNA"/>
</dbReference>
<organism evidence="10 11">
    <name type="scientific">Methanocalculus chunghsingensis</name>
    <dbReference type="NCBI Taxonomy" id="156457"/>
    <lineage>
        <taxon>Archaea</taxon>
        <taxon>Methanobacteriati</taxon>
        <taxon>Methanobacteriota</taxon>
        <taxon>Stenosarchaea group</taxon>
        <taxon>Methanomicrobia</taxon>
        <taxon>Methanomicrobiales</taxon>
        <taxon>Methanocalculaceae</taxon>
        <taxon>Methanocalculus</taxon>
    </lineage>
</organism>